<keyword evidence="2" id="KW-1185">Reference proteome</keyword>
<accession>A0AAQ4EZJ7</accession>
<organism evidence="1 2">
    <name type="scientific">Amblyomma americanum</name>
    <name type="common">Lone star tick</name>
    <dbReference type="NCBI Taxonomy" id="6943"/>
    <lineage>
        <taxon>Eukaryota</taxon>
        <taxon>Metazoa</taxon>
        <taxon>Ecdysozoa</taxon>
        <taxon>Arthropoda</taxon>
        <taxon>Chelicerata</taxon>
        <taxon>Arachnida</taxon>
        <taxon>Acari</taxon>
        <taxon>Parasitiformes</taxon>
        <taxon>Ixodida</taxon>
        <taxon>Ixodoidea</taxon>
        <taxon>Ixodidae</taxon>
        <taxon>Amblyomminae</taxon>
        <taxon>Amblyomma</taxon>
    </lineage>
</organism>
<proteinExistence type="predicted"/>
<evidence type="ECO:0000313" key="2">
    <source>
        <dbReference type="Proteomes" id="UP001321473"/>
    </source>
</evidence>
<gene>
    <name evidence="1" type="ORF">V5799_018622</name>
</gene>
<dbReference type="AlphaFoldDB" id="A0AAQ4EZJ7"/>
<dbReference type="EMBL" id="JARKHS020009237">
    <property type="protein sequence ID" value="KAK8780035.1"/>
    <property type="molecule type" value="Genomic_DNA"/>
</dbReference>
<protein>
    <submittedName>
        <fullName evidence="1">Uncharacterized protein</fullName>
    </submittedName>
</protein>
<reference evidence="1 2" key="1">
    <citation type="journal article" date="2023" name="Arcadia Sci">
        <title>De novo assembly of a long-read Amblyomma americanum tick genome.</title>
        <authorList>
            <person name="Chou S."/>
            <person name="Poskanzer K.E."/>
            <person name="Rollins M."/>
            <person name="Thuy-Boun P.S."/>
        </authorList>
    </citation>
    <scope>NUCLEOTIDE SEQUENCE [LARGE SCALE GENOMIC DNA]</scope>
    <source>
        <strain evidence="1">F_SG_1</strain>
        <tissue evidence="1">Salivary glands</tissue>
    </source>
</reference>
<sequence length="159" mass="17692">MKTLRSSSCDLLATERRRHSRGYSTSRTMKFLKCPVVVIVTGLACFHTSSSNELSKQMTEWDKITQARKLLREREPLFLLWGGEIPSKLSNRTCWRTTYVQMGPNGEIRHSIEGAVFGEPSGQGGVDQMTKLDSVLTLKEVDSIATLVVDPIGKAGISF</sequence>
<comment type="caution">
    <text evidence="1">The sequence shown here is derived from an EMBL/GenBank/DDBJ whole genome shotgun (WGS) entry which is preliminary data.</text>
</comment>
<name>A0AAQ4EZJ7_AMBAM</name>
<dbReference type="Proteomes" id="UP001321473">
    <property type="component" value="Unassembled WGS sequence"/>
</dbReference>
<evidence type="ECO:0000313" key="1">
    <source>
        <dbReference type="EMBL" id="KAK8780035.1"/>
    </source>
</evidence>